<dbReference type="AlphaFoldDB" id="A0A812T7J9"/>
<keyword evidence="3" id="KW-1185">Reference proteome</keyword>
<dbReference type="PANTHER" id="PTHR47936:SF1">
    <property type="entry name" value="PENTATRICOPEPTIDE REPEAT-CONTAINING PROTEIN GUN1, CHLOROPLASTIC"/>
    <property type="match status" value="1"/>
</dbReference>
<dbReference type="Gene3D" id="1.25.40.10">
    <property type="entry name" value="Tetratricopeptide repeat domain"/>
    <property type="match status" value="4"/>
</dbReference>
<dbReference type="InterPro" id="IPR011990">
    <property type="entry name" value="TPR-like_helical_dom_sf"/>
</dbReference>
<dbReference type="EMBL" id="CAJNDS010002526">
    <property type="protein sequence ID" value="CAE7512688.1"/>
    <property type="molecule type" value="Genomic_DNA"/>
</dbReference>
<evidence type="ECO:0000313" key="2">
    <source>
        <dbReference type="EMBL" id="CAE7512688.1"/>
    </source>
</evidence>
<gene>
    <name evidence="2" type="primary">PPR10</name>
    <name evidence="2" type="ORF">SNAT2548_LOCUS28701</name>
</gene>
<organism evidence="2 3">
    <name type="scientific">Symbiodinium natans</name>
    <dbReference type="NCBI Taxonomy" id="878477"/>
    <lineage>
        <taxon>Eukaryota</taxon>
        <taxon>Sar</taxon>
        <taxon>Alveolata</taxon>
        <taxon>Dinophyceae</taxon>
        <taxon>Suessiales</taxon>
        <taxon>Symbiodiniaceae</taxon>
        <taxon>Symbiodinium</taxon>
    </lineage>
</organism>
<keyword evidence="1" id="KW-0677">Repeat</keyword>
<protein>
    <submittedName>
        <fullName evidence="2">PPR10 protein</fullName>
    </submittedName>
</protein>
<comment type="caution">
    <text evidence="2">The sequence shown here is derived from an EMBL/GenBank/DDBJ whole genome shotgun (WGS) entry which is preliminary data.</text>
</comment>
<dbReference type="Pfam" id="PF01535">
    <property type="entry name" value="PPR"/>
    <property type="match status" value="1"/>
</dbReference>
<name>A0A812T7J9_9DINO</name>
<evidence type="ECO:0000313" key="3">
    <source>
        <dbReference type="Proteomes" id="UP000604046"/>
    </source>
</evidence>
<dbReference type="OrthoDB" id="426140at2759"/>
<dbReference type="Proteomes" id="UP000604046">
    <property type="component" value="Unassembled WGS sequence"/>
</dbReference>
<reference evidence="2" key="1">
    <citation type="submission" date="2021-02" db="EMBL/GenBank/DDBJ databases">
        <authorList>
            <person name="Dougan E. K."/>
            <person name="Rhodes N."/>
            <person name="Thang M."/>
            <person name="Chan C."/>
        </authorList>
    </citation>
    <scope>NUCLEOTIDE SEQUENCE</scope>
</reference>
<accession>A0A812T7J9</accession>
<evidence type="ECO:0000256" key="1">
    <source>
        <dbReference type="ARBA" id="ARBA00022737"/>
    </source>
</evidence>
<sequence>MADGREATRSLRKHIKMQGPKAAIDGLRRMVHHALEVNVIHCNVVISACAAATDWSSAWGLLSRMRTAWVEATIASYGGVAASLKRGWPRALALHEALSPSGLRPSTILMTSIAAGLQQGLQWQRSLALGVLDRALPPSVICQNAVASACAKSFIWSAALHILMGQKEKLMQPDASSVGSATDAFTNARMWRSALRILHGMMDLQIRCHQIAYNSAASACVAMREWKEVLGVLRDMALNFATLSTRSFNAAICALPSTARWQHAALLIQALSRDGLKPSTVSLNSHIDACGADWALSVAILDIAQAATIVPDRLSCNSVLSACSNYEAWQTSLSIVGQSRQHKSADVVGLNSAMRACRRHWEEALNLCSGLLPRAVRPSSITLNTVLSSCEQCVRWLQALWVLGSWRRLRTRQDVISYNSSISACESSWTMGLQCLSAVLQQQLLPDLVTYNAASHSSSAVSWKSSLTIFSDLSHTCNLSYDTVGCGTALAACSLGFSWTGALQVLLDMNRHMLHANAWTISSAVSSCEKSLRPATALKAPLPHLVSFQKDPEPRF</sequence>
<dbReference type="PANTHER" id="PTHR47936">
    <property type="entry name" value="PPR_LONG DOMAIN-CONTAINING PROTEIN"/>
    <property type="match status" value="1"/>
</dbReference>
<dbReference type="InterPro" id="IPR002885">
    <property type="entry name" value="PPR_rpt"/>
</dbReference>
<proteinExistence type="predicted"/>